<name>A0A8S5MPM1_9CAUD</name>
<dbReference type="EMBL" id="BK014952">
    <property type="protein sequence ID" value="DAD84114.1"/>
    <property type="molecule type" value="Genomic_DNA"/>
</dbReference>
<reference evidence="1" key="1">
    <citation type="journal article" date="2021" name="Proc. Natl. Acad. Sci. U.S.A.">
        <title>A Catalog of Tens of Thousands of Viruses from Human Metagenomes Reveals Hidden Associations with Chronic Diseases.</title>
        <authorList>
            <person name="Tisza M.J."/>
            <person name="Buck C.B."/>
        </authorList>
    </citation>
    <scope>NUCLEOTIDE SEQUENCE</scope>
    <source>
        <strain evidence="1">CtoqT5</strain>
    </source>
</reference>
<organism evidence="1">
    <name type="scientific">Podoviridae sp. ctoqT5</name>
    <dbReference type="NCBI Taxonomy" id="2826577"/>
    <lineage>
        <taxon>Viruses</taxon>
        <taxon>Duplodnaviria</taxon>
        <taxon>Heunggongvirae</taxon>
        <taxon>Uroviricota</taxon>
        <taxon>Caudoviricetes</taxon>
    </lineage>
</organism>
<evidence type="ECO:0000313" key="1">
    <source>
        <dbReference type="EMBL" id="DAD84114.1"/>
    </source>
</evidence>
<proteinExistence type="predicted"/>
<protein>
    <submittedName>
        <fullName evidence="1">DNA REPAIR PROTEIN RAD52 HOMOLOG-BINDING PROTEIN, DNA REPAIR, DNA.7A</fullName>
    </submittedName>
</protein>
<accession>A0A8S5MPM1</accession>
<sequence length="205" mass="23306">MNNLELYDKFRQVPETAKKNIGGGRLKGMTDINPMWRIKTLTEEFGVCGFGWYYEIVDQWLETAMAKDEITANVKINLYVKQGDEWSKPIVGIGGSMLVANEKNGLYVNDECYKMALTDAISVACKSLGIGADVYWNKDNTKYNDSKKDNQGAAPKTRTLTYREKLIIYLRDNNIPFTEVAKDYGLNGQTTDERFKEVLENLEGK</sequence>